<dbReference type="EMBL" id="CAIJ01000471">
    <property type="protein sequence ID" value="CCI03976.1"/>
    <property type="molecule type" value="Genomic_DNA"/>
</dbReference>
<gene>
    <name evidence="1" type="ORF">MICAC_5220003</name>
</gene>
<protein>
    <recommendedName>
        <fullName evidence="3">Peptidase S74 domain-containing protein</fullName>
    </recommendedName>
</protein>
<comment type="caution">
    <text evidence="1">The sequence shown here is derived from an EMBL/GenBank/DDBJ whole genome shotgun (WGS) entry which is preliminary data.</text>
</comment>
<dbReference type="Proteomes" id="UP000003480">
    <property type="component" value="Unassembled WGS sequence"/>
</dbReference>
<accession>I4G7R5</accession>
<proteinExistence type="predicted"/>
<organism evidence="1 2">
    <name type="scientific">Microcystis aeruginosa PCC 9443</name>
    <dbReference type="NCBI Taxonomy" id="1160281"/>
    <lineage>
        <taxon>Bacteria</taxon>
        <taxon>Bacillati</taxon>
        <taxon>Cyanobacteriota</taxon>
        <taxon>Cyanophyceae</taxon>
        <taxon>Oscillatoriophycideae</taxon>
        <taxon>Chroococcales</taxon>
        <taxon>Microcystaceae</taxon>
        <taxon>Microcystis</taxon>
    </lineage>
</organism>
<dbReference type="HOGENOM" id="CLU_2302628_0_0_3"/>
<evidence type="ECO:0000313" key="1">
    <source>
        <dbReference type="EMBL" id="CCI03976.1"/>
    </source>
</evidence>
<evidence type="ECO:0008006" key="3">
    <source>
        <dbReference type="Google" id="ProtNLM"/>
    </source>
</evidence>
<dbReference type="AlphaFoldDB" id="I4G7R5"/>
<name>I4G7R5_MICAE</name>
<evidence type="ECO:0000313" key="2">
    <source>
        <dbReference type="Proteomes" id="UP000003480"/>
    </source>
</evidence>
<reference evidence="1 2" key="1">
    <citation type="submission" date="2012-04" db="EMBL/GenBank/DDBJ databases">
        <authorList>
            <person name="Genoscope - CEA"/>
        </authorList>
    </citation>
    <scope>NUCLEOTIDE SEQUENCE [LARGE SCALE GENOMIC DNA]</scope>
    <source>
        <strain evidence="1 2">9443</strain>
    </source>
</reference>
<sequence>MNLLSESKLLIKNLHLDYMTPTNQQAQGLYHLCYRLSNAIYPQWQYRGDVPELLATSDRKGVSIMDIVGVLTKVLQEQQTTISVLTEKIKALESQSQKAY</sequence>